<dbReference type="InParanoid" id="L8YCN4"/>
<name>L8YCN4_TUPCH</name>
<dbReference type="InterPro" id="IPR036672">
    <property type="entry name" value="TCL1_MTCP1_sf"/>
</dbReference>
<comment type="similarity">
    <text evidence="1">Belongs to the TCL1 family.</text>
</comment>
<dbReference type="Gene3D" id="2.40.15.10">
    <property type="entry name" value="TCL1/MTCP1"/>
    <property type="match status" value="1"/>
</dbReference>
<evidence type="ECO:0000313" key="2">
    <source>
        <dbReference type="EMBL" id="ELV12126.1"/>
    </source>
</evidence>
<dbReference type="FunFam" id="2.40.15.10:FF:000003">
    <property type="entry name" value="T cell leukemia/lymphoma 1B"/>
    <property type="match status" value="1"/>
</dbReference>
<dbReference type="FunCoup" id="L8YCN4">
    <property type="interactions" value="244"/>
</dbReference>
<reference evidence="3" key="1">
    <citation type="submission" date="2012-07" db="EMBL/GenBank/DDBJ databases">
        <title>Genome of the Chinese tree shrew, a rising model animal genetically related to primates.</title>
        <authorList>
            <person name="Zhang G."/>
            <person name="Fan Y."/>
            <person name="Yao Y."/>
            <person name="Huang Z."/>
        </authorList>
    </citation>
    <scope>NUCLEOTIDE SEQUENCE [LARGE SCALE GENOMIC DNA]</scope>
</reference>
<reference evidence="3" key="2">
    <citation type="journal article" date="2013" name="Nat. Commun.">
        <title>Genome of the Chinese tree shrew.</title>
        <authorList>
            <person name="Fan Y."/>
            <person name="Huang Z.Y."/>
            <person name="Cao C.C."/>
            <person name="Chen C.S."/>
            <person name="Chen Y.X."/>
            <person name="Fan D.D."/>
            <person name="He J."/>
            <person name="Hou H.L."/>
            <person name="Hu L."/>
            <person name="Hu X.T."/>
            <person name="Jiang X.T."/>
            <person name="Lai R."/>
            <person name="Lang Y.S."/>
            <person name="Liang B."/>
            <person name="Liao S.G."/>
            <person name="Mu D."/>
            <person name="Ma Y.Y."/>
            <person name="Niu Y.Y."/>
            <person name="Sun X.Q."/>
            <person name="Xia J.Q."/>
            <person name="Xiao J."/>
            <person name="Xiong Z.Q."/>
            <person name="Xu L."/>
            <person name="Yang L."/>
            <person name="Zhang Y."/>
            <person name="Zhao W."/>
            <person name="Zhao X.D."/>
            <person name="Zheng Y.T."/>
            <person name="Zhou J.M."/>
            <person name="Zhu Y.B."/>
            <person name="Zhang G.J."/>
            <person name="Wang J."/>
            <person name="Yao Y.G."/>
        </authorList>
    </citation>
    <scope>NUCLEOTIDE SEQUENCE [LARGE SCALE GENOMIC DNA]</scope>
</reference>
<dbReference type="eggNOG" id="ENOG502TEDJ">
    <property type="taxonomic scope" value="Eukaryota"/>
</dbReference>
<proteinExistence type="inferred from homology"/>
<accession>L8YCN4</accession>
<dbReference type="AlphaFoldDB" id="L8YCN4"/>
<dbReference type="PANTHER" id="PTHR14060">
    <property type="entry name" value="PROTEIN P13 MTCP-1"/>
    <property type="match status" value="1"/>
</dbReference>
<dbReference type="GO" id="GO:0043539">
    <property type="term" value="F:protein serine/threonine kinase activator activity"/>
    <property type="evidence" value="ECO:0007669"/>
    <property type="project" value="InterPro"/>
</dbReference>
<sequence length="152" mass="17474">MASEASPCLGPPPDCLWVRRPGIYEDEKGRTWVTVVIRLSPSQRARTRGSSGSTREPSITVHMWQMPVHPQKPLRPQEPSELPLSRLPVMWQLEPGRRYRATDSRLWELVDHGQASVWWLRRETTVAPLHPFPPSWSAGLPSYSVQHLFHKL</sequence>
<protein>
    <submittedName>
        <fullName evidence="2">T-cell leukemia/lymphoma protein 1B</fullName>
    </submittedName>
</protein>
<dbReference type="Pfam" id="PF01840">
    <property type="entry name" value="TCL1_MTCP1"/>
    <property type="match status" value="1"/>
</dbReference>
<dbReference type="STRING" id="246437.L8YCN4"/>
<dbReference type="Proteomes" id="UP000011518">
    <property type="component" value="Unassembled WGS sequence"/>
</dbReference>
<dbReference type="InterPro" id="IPR004832">
    <property type="entry name" value="TCL1_MTCP1"/>
</dbReference>
<dbReference type="SUPFAM" id="SSF50904">
    <property type="entry name" value="Oncogene products"/>
    <property type="match status" value="1"/>
</dbReference>
<gene>
    <name evidence="2" type="ORF">TREES_T100005830</name>
</gene>
<keyword evidence="3" id="KW-1185">Reference proteome</keyword>
<dbReference type="PANTHER" id="PTHR14060:SF2">
    <property type="entry name" value="T-CELL LEUKEMIA_LYMPHOMA PROTEIN 1B"/>
    <property type="match status" value="1"/>
</dbReference>
<evidence type="ECO:0000313" key="3">
    <source>
        <dbReference type="Proteomes" id="UP000011518"/>
    </source>
</evidence>
<organism evidence="2 3">
    <name type="scientific">Tupaia chinensis</name>
    <name type="common">Chinese tree shrew</name>
    <name type="synonym">Tupaia belangeri chinensis</name>
    <dbReference type="NCBI Taxonomy" id="246437"/>
    <lineage>
        <taxon>Eukaryota</taxon>
        <taxon>Metazoa</taxon>
        <taxon>Chordata</taxon>
        <taxon>Craniata</taxon>
        <taxon>Vertebrata</taxon>
        <taxon>Euteleostomi</taxon>
        <taxon>Mammalia</taxon>
        <taxon>Eutheria</taxon>
        <taxon>Euarchontoglires</taxon>
        <taxon>Scandentia</taxon>
        <taxon>Tupaiidae</taxon>
        <taxon>Tupaia</taxon>
    </lineage>
</organism>
<dbReference type="EMBL" id="KB364711">
    <property type="protein sequence ID" value="ELV12126.1"/>
    <property type="molecule type" value="Genomic_DNA"/>
</dbReference>
<evidence type="ECO:0000256" key="1">
    <source>
        <dbReference type="ARBA" id="ARBA00006399"/>
    </source>
</evidence>